<dbReference type="Proteomes" id="UP001291623">
    <property type="component" value="Unassembled WGS sequence"/>
</dbReference>
<feature type="region of interest" description="Disordered" evidence="1">
    <location>
        <begin position="28"/>
        <end position="50"/>
    </location>
</feature>
<accession>A0AAE1RUP7</accession>
<dbReference type="InterPro" id="IPR044792">
    <property type="entry name" value="TAR1"/>
</dbReference>
<gene>
    <name evidence="2" type="ORF">RND71_023357</name>
</gene>
<reference evidence="2" key="1">
    <citation type="submission" date="2023-12" db="EMBL/GenBank/DDBJ databases">
        <title>Genome assembly of Anisodus tanguticus.</title>
        <authorList>
            <person name="Wang Y.-J."/>
        </authorList>
    </citation>
    <scope>NUCLEOTIDE SEQUENCE</scope>
    <source>
        <strain evidence="2">KB-2021</strain>
        <tissue evidence="2">Leaf</tissue>
    </source>
</reference>
<proteinExistence type="predicted"/>
<dbReference type="PANTHER" id="PTHR47188:SF1">
    <property type="entry name" value="PROTEIN TAR1"/>
    <property type="match status" value="1"/>
</dbReference>
<dbReference type="GO" id="GO:0043457">
    <property type="term" value="P:regulation of cellular respiration"/>
    <property type="evidence" value="ECO:0007669"/>
    <property type="project" value="InterPro"/>
</dbReference>
<feature type="region of interest" description="Disordered" evidence="1">
    <location>
        <begin position="250"/>
        <end position="296"/>
    </location>
</feature>
<evidence type="ECO:0000313" key="2">
    <source>
        <dbReference type="EMBL" id="KAK4357747.1"/>
    </source>
</evidence>
<name>A0AAE1RUP7_9SOLA</name>
<sequence>MNDLHVASLRASTEFPLGFAPLGHSSPSFGSRQVCSHSNPSQKIKVGRRCTPQGDTTNQLPYALRVYSPVDSPTCQTPWSVFQDGWNGEATGQRPERADAKAHRMARAACHNRGDGIQRAYREPGLWPPPPQSTLVHAPSRSADRLVATAPRGAIGSGHNGALTLSVPPSRGLGPGLPLRTLLQTTIRTTVPPDSKAGLFPRVIPPDLGSWSERCERKEGPGVRTRYGLQPRQHESWVTTTTCRDVRRRGPVFRPAASSRRTGGQYPPRNTAASRRAGAACGGEATRDAQADVPSA</sequence>
<evidence type="ECO:0000256" key="1">
    <source>
        <dbReference type="SAM" id="MobiDB-lite"/>
    </source>
</evidence>
<feature type="compositionally biased region" description="Low complexity" evidence="1">
    <location>
        <begin position="272"/>
        <end position="284"/>
    </location>
</feature>
<organism evidence="2 3">
    <name type="scientific">Anisodus tanguticus</name>
    <dbReference type="NCBI Taxonomy" id="243964"/>
    <lineage>
        <taxon>Eukaryota</taxon>
        <taxon>Viridiplantae</taxon>
        <taxon>Streptophyta</taxon>
        <taxon>Embryophyta</taxon>
        <taxon>Tracheophyta</taxon>
        <taxon>Spermatophyta</taxon>
        <taxon>Magnoliopsida</taxon>
        <taxon>eudicotyledons</taxon>
        <taxon>Gunneridae</taxon>
        <taxon>Pentapetalae</taxon>
        <taxon>asterids</taxon>
        <taxon>lamiids</taxon>
        <taxon>Solanales</taxon>
        <taxon>Solanaceae</taxon>
        <taxon>Solanoideae</taxon>
        <taxon>Hyoscyameae</taxon>
        <taxon>Anisodus</taxon>
    </lineage>
</organism>
<comment type="caution">
    <text evidence="2">The sequence shown here is derived from an EMBL/GenBank/DDBJ whole genome shotgun (WGS) entry which is preliminary data.</text>
</comment>
<protein>
    <submittedName>
        <fullName evidence="2">Uncharacterized protein</fullName>
    </submittedName>
</protein>
<evidence type="ECO:0000313" key="3">
    <source>
        <dbReference type="Proteomes" id="UP001291623"/>
    </source>
</evidence>
<keyword evidence="3" id="KW-1185">Reference proteome</keyword>
<dbReference type="AlphaFoldDB" id="A0AAE1RUP7"/>
<feature type="compositionally biased region" description="Polar residues" evidence="1">
    <location>
        <begin position="28"/>
        <end position="42"/>
    </location>
</feature>
<dbReference type="EMBL" id="JAVYJV010000012">
    <property type="protein sequence ID" value="KAK4357747.1"/>
    <property type="molecule type" value="Genomic_DNA"/>
</dbReference>
<dbReference type="PANTHER" id="PTHR47188">
    <property type="entry name" value="PROTEIN TAR1"/>
    <property type="match status" value="1"/>
</dbReference>